<evidence type="ECO:0000313" key="3">
    <source>
        <dbReference type="Proteomes" id="UP000078292"/>
    </source>
</evidence>
<organism evidence="2 3">
    <name type="scientific">Enteractinococcus helveticum</name>
    <dbReference type="NCBI Taxonomy" id="1837282"/>
    <lineage>
        <taxon>Bacteria</taxon>
        <taxon>Bacillati</taxon>
        <taxon>Actinomycetota</taxon>
        <taxon>Actinomycetes</taxon>
        <taxon>Micrococcales</taxon>
        <taxon>Micrococcaceae</taxon>
    </lineage>
</organism>
<evidence type="ECO:0000259" key="1">
    <source>
        <dbReference type="Pfam" id="PF07969"/>
    </source>
</evidence>
<dbReference type="CDD" id="cd01300">
    <property type="entry name" value="YtcJ_like"/>
    <property type="match status" value="1"/>
</dbReference>
<name>A0A1B7M210_9MICC</name>
<dbReference type="Gene3D" id="3.10.310.70">
    <property type="match status" value="1"/>
</dbReference>
<accession>A0A1B7M210</accession>
<keyword evidence="3" id="KW-1185">Reference proteome</keyword>
<dbReference type="GO" id="GO:0016810">
    <property type="term" value="F:hydrolase activity, acting on carbon-nitrogen (but not peptide) bonds"/>
    <property type="evidence" value="ECO:0007669"/>
    <property type="project" value="InterPro"/>
</dbReference>
<dbReference type="InterPro" id="IPR013108">
    <property type="entry name" value="Amidohydro_3"/>
</dbReference>
<sequence>MRLDTLIHNAQIVTGDPNRPTASRIGMWQGLIVGLDEQLDPLLAGPDAAAPAQVFDAAGACIVAGFNDVHAHSVWFGQTLIEIDLAEAKTPDDVYAAIASRINSFERGDWVICSNFNPLQMTGSVDRDRLDTVALGRPVLIKHRSGHAYTVNGVALSLAGVEDRPTEQPEGGEIVTDETGRATGLLDENAMRAVQDLLQPEALEPVADALAAASQHYLTEGLTSVTDAGIAGGWIGHTPREFAAYQLAADRGLLKHRSQTMITMDALHELPGHTNDPSARGLDAGIRSGVGDARLQIGPVKVFTDGSLLGATAAMTEEYAHCQHNHGYMQGDPETMRANVIDAAGAGWALALHAIGDAAIDFAIETITQARRIHGPGPLPDRIEHGGVVRDDQITLMANQNIVLVPQPYFISVFGEGMFHNLGPDRATLSYPARRLLDAGMILPGSSDRPVAHGAPLAVIQAFAQRLTEAGNPYGINDRITVAEALHAYTVGSARATGWGHKKGTLASGYLADLVVLGAHPLHVNVAEVAHIPIVATMVGGVIEYGQLDAH</sequence>
<dbReference type="RefSeq" id="WP_043056924.1">
    <property type="nucleotide sequence ID" value="NZ_LXEY01000010.1"/>
</dbReference>
<dbReference type="AlphaFoldDB" id="A0A1B7M210"/>
<keyword evidence="2" id="KW-0378">Hydrolase</keyword>
<dbReference type="SUPFAM" id="SSF51338">
    <property type="entry name" value="Composite domain of metallo-dependent hydrolases"/>
    <property type="match status" value="1"/>
</dbReference>
<dbReference type="Gene3D" id="3.20.20.140">
    <property type="entry name" value="Metal-dependent hydrolases"/>
    <property type="match status" value="1"/>
</dbReference>
<dbReference type="Gene3D" id="2.30.40.10">
    <property type="entry name" value="Urease, subunit C, domain 1"/>
    <property type="match status" value="1"/>
</dbReference>
<dbReference type="Proteomes" id="UP000078292">
    <property type="component" value="Unassembled WGS sequence"/>
</dbReference>
<comment type="caution">
    <text evidence="2">The sequence shown here is derived from an EMBL/GenBank/DDBJ whole genome shotgun (WGS) entry which is preliminary data.</text>
</comment>
<evidence type="ECO:0000313" key="2">
    <source>
        <dbReference type="EMBL" id="OAV62595.1"/>
    </source>
</evidence>
<protein>
    <submittedName>
        <fullName evidence="2">Amidohydrolase</fullName>
    </submittedName>
</protein>
<gene>
    <name evidence="2" type="ORF">A6F49_05355</name>
</gene>
<dbReference type="PANTHER" id="PTHR22642">
    <property type="entry name" value="IMIDAZOLONEPROPIONASE"/>
    <property type="match status" value="1"/>
</dbReference>
<dbReference type="InterPro" id="IPR033932">
    <property type="entry name" value="YtcJ-like"/>
</dbReference>
<dbReference type="InterPro" id="IPR011059">
    <property type="entry name" value="Metal-dep_hydrolase_composite"/>
</dbReference>
<feature type="domain" description="Amidohydrolase 3" evidence="1">
    <location>
        <begin position="53"/>
        <end position="543"/>
    </location>
</feature>
<dbReference type="EMBL" id="LXEY01000010">
    <property type="protein sequence ID" value="OAV62595.1"/>
    <property type="molecule type" value="Genomic_DNA"/>
</dbReference>
<dbReference type="STRING" id="1837282.A6F49_05355"/>
<dbReference type="Pfam" id="PF07969">
    <property type="entry name" value="Amidohydro_3"/>
    <property type="match status" value="1"/>
</dbReference>
<dbReference type="SUPFAM" id="SSF51556">
    <property type="entry name" value="Metallo-dependent hydrolases"/>
    <property type="match status" value="1"/>
</dbReference>
<reference evidence="2 3" key="1">
    <citation type="submission" date="2016-04" db="EMBL/GenBank/DDBJ databases">
        <title>First whole genome shotgun sequence of the bacterium Enteractinococcus sp. strain UASWS1574.</title>
        <authorList>
            <person name="Crovadore J."/>
            <person name="Chablais R."/>
            <person name="Lefort F."/>
        </authorList>
    </citation>
    <scope>NUCLEOTIDE SEQUENCE [LARGE SCALE GENOMIC DNA]</scope>
    <source>
        <strain evidence="2 3">UASWS1574</strain>
    </source>
</reference>
<dbReference type="InterPro" id="IPR032466">
    <property type="entry name" value="Metal_Hydrolase"/>
</dbReference>
<dbReference type="PANTHER" id="PTHR22642:SF2">
    <property type="entry name" value="PROTEIN LONG AFTER FAR-RED 3"/>
    <property type="match status" value="1"/>
</dbReference>
<proteinExistence type="predicted"/>
<dbReference type="OrthoDB" id="3173428at2"/>